<accession>A0A5B6WCE8</accession>
<sequence length="116" mass="13149">MVQDPILSLHAIQSTHTMRVATYLGTTHIITLVDPGSMHNFISARLVRQLATSFSQEHKLKVMVVNWGSVFTQRLCREVHWEAQGLSFSTEFFILPVKGCDMVLGVHWLLSLRSIT</sequence>
<keyword evidence="2" id="KW-1185">Reference proteome</keyword>
<dbReference type="Proteomes" id="UP000325315">
    <property type="component" value="Unassembled WGS sequence"/>
</dbReference>
<dbReference type="SUPFAM" id="SSF50630">
    <property type="entry name" value="Acid proteases"/>
    <property type="match status" value="1"/>
</dbReference>
<evidence type="ECO:0000313" key="1">
    <source>
        <dbReference type="EMBL" id="KAA3479399.1"/>
    </source>
</evidence>
<evidence type="ECO:0000313" key="2">
    <source>
        <dbReference type="Proteomes" id="UP000325315"/>
    </source>
</evidence>
<dbReference type="OrthoDB" id="999913at2759"/>
<proteinExistence type="predicted"/>
<dbReference type="AlphaFoldDB" id="A0A5B6WCE8"/>
<gene>
    <name evidence="1" type="ORF">EPI10_019911</name>
</gene>
<comment type="caution">
    <text evidence="1">The sequence shown here is derived from an EMBL/GenBank/DDBJ whole genome shotgun (WGS) entry which is preliminary data.</text>
</comment>
<dbReference type="InterPro" id="IPR021109">
    <property type="entry name" value="Peptidase_aspartic_dom_sf"/>
</dbReference>
<reference evidence="2" key="1">
    <citation type="journal article" date="2019" name="Plant Biotechnol. J.">
        <title>Genome sequencing of the Australian wild diploid species Gossypium australe highlights disease resistance and delayed gland morphogenesis.</title>
        <authorList>
            <person name="Cai Y."/>
            <person name="Cai X."/>
            <person name="Wang Q."/>
            <person name="Wang P."/>
            <person name="Zhang Y."/>
            <person name="Cai C."/>
            <person name="Xu Y."/>
            <person name="Wang K."/>
            <person name="Zhou Z."/>
            <person name="Wang C."/>
            <person name="Geng S."/>
            <person name="Li B."/>
            <person name="Dong Q."/>
            <person name="Hou Y."/>
            <person name="Wang H."/>
            <person name="Ai P."/>
            <person name="Liu Z."/>
            <person name="Yi F."/>
            <person name="Sun M."/>
            <person name="An G."/>
            <person name="Cheng J."/>
            <person name="Zhang Y."/>
            <person name="Shi Q."/>
            <person name="Xie Y."/>
            <person name="Shi X."/>
            <person name="Chang Y."/>
            <person name="Huang F."/>
            <person name="Chen Y."/>
            <person name="Hong S."/>
            <person name="Mi L."/>
            <person name="Sun Q."/>
            <person name="Zhang L."/>
            <person name="Zhou B."/>
            <person name="Peng R."/>
            <person name="Zhang X."/>
            <person name="Liu F."/>
        </authorList>
    </citation>
    <scope>NUCLEOTIDE SEQUENCE [LARGE SCALE GENOMIC DNA]</scope>
    <source>
        <strain evidence="2">cv. PA1801</strain>
    </source>
</reference>
<dbReference type="CDD" id="cd00303">
    <property type="entry name" value="retropepsin_like"/>
    <property type="match status" value="1"/>
</dbReference>
<dbReference type="Gene3D" id="2.40.70.10">
    <property type="entry name" value="Acid Proteases"/>
    <property type="match status" value="1"/>
</dbReference>
<dbReference type="EMBL" id="SMMG02000003">
    <property type="protein sequence ID" value="KAA3479399.1"/>
    <property type="molecule type" value="Genomic_DNA"/>
</dbReference>
<name>A0A5B6WCE8_9ROSI</name>
<protein>
    <submittedName>
        <fullName evidence="1">Integrase, catalytic core</fullName>
    </submittedName>
</protein>
<dbReference type="Pfam" id="PF08284">
    <property type="entry name" value="RVP_2"/>
    <property type="match status" value="1"/>
</dbReference>
<organism evidence="1 2">
    <name type="scientific">Gossypium australe</name>
    <dbReference type="NCBI Taxonomy" id="47621"/>
    <lineage>
        <taxon>Eukaryota</taxon>
        <taxon>Viridiplantae</taxon>
        <taxon>Streptophyta</taxon>
        <taxon>Embryophyta</taxon>
        <taxon>Tracheophyta</taxon>
        <taxon>Spermatophyta</taxon>
        <taxon>Magnoliopsida</taxon>
        <taxon>eudicotyledons</taxon>
        <taxon>Gunneridae</taxon>
        <taxon>Pentapetalae</taxon>
        <taxon>rosids</taxon>
        <taxon>malvids</taxon>
        <taxon>Malvales</taxon>
        <taxon>Malvaceae</taxon>
        <taxon>Malvoideae</taxon>
        <taxon>Gossypium</taxon>
    </lineage>
</organism>